<dbReference type="Gene3D" id="1.10.510.10">
    <property type="entry name" value="Transferase(Phosphotransferase) domain 1"/>
    <property type="match status" value="1"/>
</dbReference>
<keyword evidence="6 7" id="KW-0067">ATP-binding</keyword>
<dbReference type="Pfam" id="PF00069">
    <property type="entry name" value="Pkinase"/>
    <property type="match status" value="1"/>
</dbReference>
<evidence type="ECO:0000256" key="8">
    <source>
        <dbReference type="SAM" id="MobiDB-lite"/>
    </source>
</evidence>
<evidence type="ECO:0000313" key="10">
    <source>
        <dbReference type="EMBL" id="BES94572.1"/>
    </source>
</evidence>
<proteinExistence type="inferred from homology"/>
<dbReference type="InterPro" id="IPR011009">
    <property type="entry name" value="Kinase-like_dom_sf"/>
</dbReference>
<keyword evidence="2" id="KW-0723">Serine/threonine-protein kinase</keyword>
<dbReference type="Proteomes" id="UP001307889">
    <property type="component" value="Chromosome 5"/>
</dbReference>
<dbReference type="Pfam" id="PF19431">
    <property type="entry name" value="MEKK4_N"/>
    <property type="match status" value="3"/>
</dbReference>
<evidence type="ECO:0000256" key="2">
    <source>
        <dbReference type="ARBA" id="ARBA00022527"/>
    </source>
</evidence>
<dbReference type="InterPro" id="IPR045801">
    <property type="entry name" value="MEKK4_N"/>
</dbReference>
<feature type="compositionally biased region" description="Basic residues" evidence="8">
    <location>
        <begin position="69"/>
        <end position="80"/>
    </location>
</feature>
<evidence type="ECO:0000256" key="1">
    <source>
        <dbReference type="ARBA" id="ARBA00006529"/>
    </source>
</evidence>
<dbReference type="InterPro" id="IPR050538">
    <property type="entry name" value="MAP_kinase_kinase_kinase"/>
</dbReference>
<reference evidence="10 11" key="1">
    <citation type="submission" date="2023-09" db="EMBL/GenBank/DDBJ databases">
        <title>Nesidiocoris tenuis whole genome shotgun sequence.</title>
        <authorList>
            <person name="Shibata T."/>
            <person name="Shimoda M."/>
            <person name="Kobayashi T."/>
            <person name="Uehara T."/>
        </authorList>
    </citation>
    <scope>NUCLEOTIDE SEQUENCE [LARGE SCALE GENOMIC DNA]</scope>
    <source>
        <strain evidence="10 11">Japan</strain>
    </source>
</reference>
<keyword evidence="3" id="KW-0808">Transferase</keyword>
<dbReference type="PROSITE" id="PS00108">
    <property type="entry name" value="PROTEIN_KINASE_ST"/>
    <property type="match status" value="1"/>
</dbReference>
<evidence type="ECO:0000256" key="7">
    <source>
        <dbReference type="PROSITE-ProRule" id="PRU10141"/>
    </source>
</evidence>
<feature type="compositionally biased region" description="Basic residues" evidence="8">
    <location>
        <begin position="118"/>
        <end position="127"/>
    </location>
</feature>
<feature type="region of interest" description="Disordered" evidence="8">
    <location>
        <begin position="57"/>
        <end position="84"/>
    </location>
</feature>
<dbReference type="InterPro" id="IPR000719">
    <property type="entry name" value="Prot_kinase_dom"/>
</dbReference>
<dbReference type="EMBL" id="AP028913">
    <property type="protein sequence ID" value="BES94572.1"/>
    <property type="molecule type" value="Genomic_DNA"/>
</dbReference>
<dbReference type="PANTHER" id="PTHR48016">
    <property type="entry name" value="MAP KINASE KINASE KINASE SSK2-RELATED-RELATED"/>
    <property type="match status" value="1"/>
</dbReference>
<dbReference type="SUPFAM" id="SSF56112">
    <property type="entry name" value="Protein kinase-like (PK-like)"/>
    <property type="match status" value="1"/>
</dbReference>
<evidence type="ECO:0000259" key="9">
    <source>
        <dbReference type="PROSITE" id="PS50011"/>
    </source>
</evidence>
<feature type="compositionally biased region" description="Polar residues" evidence="8">
    <location>
        <begin position="886"/>
        <end position="904"/>
    </location>
</feature>
<evidence type="ECO:0000256" key="6">
    <source>
        <dbReference type="ARBA" id="ARBA00022840"/>
    </source>
</evidence>
<name>A0ABN7AQT6_9HEMI</name>
<dbReference type="SMART" id="SM00220">
    <property type="entry name" value="S_TKc"/>
    <property type="match status" value="1"/>
</dbReference>
<dbReference type="PROSITE" id="PS00107">
    <property type="entry name" value="PROTEIN_KINASE_ATP"/>
    <property type="match status" value="1"/>
</dbReference>
<evidence type="ECO:0000256" key="3">
    <source>
        <dbReference type="ARBA" id="ARBA00022679"/>
    </source>
</evidence>
<feature type="compositionally biased region" description="Basic and acidic residues" evidence="8">
    <location>
        <begin position="57"/>
        <end position="68"/>
    </location>
</feature>
<gene>
    <name evidence="10" type="ORF">NTJ_07381</name>
</gene>
<dbReference type="GO" id="GO:0016301">
    <property type="term" value="F:kinase activity"/>
    <property type="evidence" value="ECO:0007669"/>
    <property type="project" value="UniProtKB-KW"/>
</dbReference>
<evidence type="ECO:0000256" key="5">
    <source>
        <dbReference type="ARBA" id="ARBA00022777"/>
    </source>
</evidence>
<feature type="region of interest" description="Disordered" evidence="8">
    <location>
        <begin position="885"/>
        <end position="904"/>
    </location>
</feature>
<dbReference type="PROSITE" id="PS50011">
    <property type="entry name" value="PROTEIN_KINASE_DOM"/>
    <property type="match status" value="1"/>
</dbReference>
<sequence length="1268" mass="144841">MDRNIPSVVLEFSSDDEKFGVHDRDSAGSLSTEEDALDSLIRDYENFGTTPPRTRILRRERSSKESVKQKSRSRQRHRKISSHEKIITRVISNGKKYINTHLNYLLNGDSDTEGNPDKRKHGKKTMKRFRDSDKFLNTDIDSSSTDPLDGPRTMKVESSNRFLSLSCKLVKTAIQWRTAIPAEGSKSRSDFHELYTSMIRSGNGDKDKGCKRQLSEEESLWQTELKDMIWLELQAWRADRTPTQQDMYLLEARSMIPQLLDDILNYKFEGKSSEDPTFTQSSDSGINVSCPPELTSCSGCLWFFCPYCLENSNKALEQIKSLMYRLEAAESLFPSAKAMGNCFPVCKSNEFVGKLNAMFIWYNITQQLRLKILILAKQLVSYALEKGDKTDISSPGEYQEWDFHTLGKQPIQQLYSLGRYFQHVDSGDTKTYRKFIEVVLKTKGLRKAVFFLESLYLTVLKKGRITLSNAEDLSIEDERFEPDDLETMRFGYWSPEYKSMDLPSFRPAFLFISRIPLDVLHEFLRMRLETKLDKPSALSIRQLIRELKEAISLSVKNKQLFVEHCEVALSHESDDVKQKIYLNYLTTFNASLYSVLKLYLNYIVQWVTLTEQEKVQKNILEEEWKFVTTNASHIPEGECVSGVVFCTIAKTMLCNLATNMKKNLNLKNDETLNGSYRQALVAQCRSLQTAAADMRDKTFRVLGLTRTLIKYLESESHLTCEKVRAPLNTLKEGILELWIVLKERVSNLEDSLSPYLRESESTMPAILLGREVLHRMYKFAFEYVKEVFKLLPDKCLLTREIVEFSRQWIRFVTSHCERGRGVRPRWANYGLDFLHFSTDPALTGNLTEREFEMLKKDVESCVAHIMGAPSTSIPNSPSTIFVSVPRSASPSPNMSRGSSVSTPDSALSMTSSAFENSLIVATTTGSSSSKISRIRNAVDQLDARLKNKWRQAELIGTVVINPENQLERNIKARTVNFPWQRGMKIGHGRFGKVYTAVNTQTGELMAMKEILLQPNDLRTIRKVGLEFKMFEGIQDEYLVKYYGAEVHREELLIFMELCTGGTLESVIGSTENGLPEYIVRRYTLQLVTAICVLHHHSIVHRDIKPANIFLTDEGNHIKLGDFGCAVKIKANSTAPGELKGFVGTQAYMAPEVFMQSTSFGHGRSADIWSLGCVVIEMATGKRPWSEFDSNYQIMFKVGMGETPEVPDNLSEEGQDFVESCVQYNPKNRPTALQLKQHTFLKIDYDEEHLSLFQQPSTLENYLKLGIKR</sequence>
<comment type="similarity">
    <text evidence="1">Belongs to the protein kinase superfamily. STE Ser/Thr protein kinase family. MAP kinase kinase kinase subfamily.</text>
</comment>
<dbReference type="InterPro" id="IPR017441">
    <property type="entry name" value="Protein_kinase_ATP_BS"/>
</dbReference>
<keyword evidence="11" id="KW-1185">Reference proteome</keyword>
<feature type="domain" description="Protein kinase" evidence="9">
    <location>
        <begin position="979"/>
        <end position="1240"/>
    </location>
</feature>
<feature type="binding site" evidence="7">
    <location>
        <position position="1008"/>
    </location>
    <ligand>
        <name>ATP</name>
        <dbReference type="ChEBI" id="CHEBI:30616"/>
    </ligand>
</feature>
<keyword evidence="5 10" id="KW-0418">Kinase</keyword>
<protein>
    <submittedName>
        <fullName evidence="10">Protein kinase kinase kinase</fullName>
    </submittedName>
</protein>
<dbReference type="PANTHER" id="PTHR48016:SF32">
    <property type="entry name" value="MITOGEN-ACTIVATED PROTEIN KINASE KINASE KINASE 4"/>
    <property type="match status" value="1"/>
</dbReference>
<accession>A0ABN7AQT6</accession>
<evidence type="ECO:0000256" key="4">
    <source>
        <dbReference type="ARBA" id="ARBA00022741"/>
    </source>
</evidence>
<organism evidence="10 11">
    <name type="scientific">Nesidiocoris tenuis</name>
    <dbReference type="NCBI Taxonomy" id="355587"/>
    <lineage>
        <taxon>Eukaryota</taxon>
        <taxon>Metazoa</taxon>
        <taxon>Ecdysozoa</taxon>
        <taxon>Arthropoda</taxon>
        <taxon>Hexapoda</taxon>
        <taxon>Insecta</taxon>
        <taxon>Pterygota</taxon>
        <taxon>Neoptera</taxon>
        <taxon>Paraneoptera</taxon>
        <taxon>Hemiptera</taxon>
        <taxon>Heteroptera</taxon>
        <taxon>Panheteroptera</taxon>
        <taxon>Cimicomorpha</taxon>
        <taxon>Miridae</taxon>
        <taxon>Dicyphina</taxon>
        <taxon>Nesidiocoris</taxon>
    </lineage>
</organism>
<dbReference type="InterPro" id="IPR008271">
    <property type="entry name" value="Ser/Thr_kinase_AS"/>
</dbReference>
<evidence type="ECO:0000313" key="11">
    <source>
        <dbReference type="Proteomes" id="UP001307889"/>
    </source>
</evidence>
<keyword evidence="4 7" id="KW-0547">Nucleotide-binding</keyword>
<feature type="region of interest" description="Disordered" evidence="8">
    <location>
        <begin position="107"/>
        <end position="127"/>
    </location>
</feature>